<dbReference type="Proteomes" id="UP000015104">
    <property type="component" value="Unassembled WGS sequence"/>
</dbReference>
<dbReference type="HOGENOM" id="CLU_3425266_0_0_1"/>
<evidence type="ECO:0000313" key="2">
    <source>
        <dbReference type="Proteomes" id="UP000015104"/>
    </source>
</evidence>
<accession>T1KKH8</accession>
<name>T1KKH8_TETUR</name>
<dbReference type="AlphaFoldDB" id="T1KKH8"/>
<proteinExistence type="predicted"/>
<sequence length="22" mass="2588">MNNWSLSTYYQPMWILVGVGID</sequence>
<dbReference type="EnsemblMetazoa" id="tetur13g03780.1">
    <property type="protein sequence ID" value="tetur13g03780.1"/>
    <property type="gene ID" value="tetur13g03780"/>
</dbReference>
<organism evidence="1 2">
    <name type="scientific">Tetranychus urticae</name>
    <name type="common">Two-spotted spider mite</name>
    <dbReference type="NCBI Taxonomy" id="32264"/>
    <lineage>
        <taxon>Eukaryota</taxon>
        <taxon>Metazoa</taxon>
        <taxon>Ecdysozoa</taxon>
        <taxon>Arthropoda</taxon>
        <taxon>Chelicerata</taxon>
        <taxon>Arachnida</taxon>
        <taxon>Acari</taxon>
        <taxon>Acariformes</taxon>
        <taxon>Trombidiformes</taxon>
        <taxon>Prostigmata</taxon>
        <taxon>Eleutherengona</taxon>
        <taxon>Raphignathae</taxon>
        <taxon>Tetranychoidea</taxon>
        <taxon>Tetranychidae</taxon>
        <taxon>Tetranychus</taxon>
    </lineage>
</organism>
<evidence type="ECO:0000313" key="1">
    <source>
        <dbReference type="EnsemblMetazoa" id="tetur13g03780.1"/>
    </source>
</evidence>
<dbReference type="EMBL" id="CAEY01000176">
    <property type="status" value="NOT_ANNOTATED_CDS"/>
    <property type="molecule type" value="Genomic_DNA"/>
</dbReference>
<reference evidence="2" key="1">
    <citation type="submission" date="2011-08" db="EMBL/GenBank/DDBJ databases">
        <authorList>
            <person name="Rombauts S."/>
        </authorList>
    </citation>
    <scope>NUCLEOTIDE SEQUENCE</scope>
    <source>
        <strain evidence="2">London</strain>
    </source>
</reference>
<protein>
    <submittedName>
        <fullName evidence="1">Uncharacterized protein</fullName>
    </submittedName>
</protein>
<reference evidence="1" key="2">
    <citation type="submission" date="2015-06" db="UniProtKB">
        <authorList>
            <consortium name="EnsemblMetazoa"/>
        </authorList>
    </citation>
    <scope>IDENTIFICATION</scope>
</reference>
<keyword evidence="2" id="KW-1185">Reference proteome</keyword>